<dbReference type="Gene3D" id="1.25.40.10">
    <property type="entry name" value="Tetratricopeptide repeat domain"/>
    <property type="match status" value="1"/>
</dbReference>
<feature type="domain" description="Peptidase C39-like" evidence="2">
    <location>
        <begin position="50"/>
        <end position="157"/>
    </location>
</feature>
<evidence type="ECO:0000313" key="3">
    <source>
        <dbReference type="EMBL" id="QEM81512.1"/>
    </source>
</evidence>
<dbReference type="Proteomes" id="UP000324285">
    <property type="component" value="Chromosome"/>
</dbReference>
<protein>
    <submittedName>
        <fullName evidence="3">PA2778 family cysteine peptidase</fullName>
    </submittedName>
</protein>
<dbReference type="NCBIfam" id="NF033920">
    <property type="entry name" value="C39_PA2778_fam"/>
    <property type="match status" value="1"/>
</dbReference>
<reference evidence="3" key="1">
    <citation type="submission" date="2021-02" db="EMBL/GenBank/DDBJ databases">
        <title>Strain Y2R2, a novel species of the genus Halomonas.</title>
        <authorList>
            <person name="Huang H."/>
        </authorList>
    </citation>
    <scope>NUCLEOTIDE SEQUENCE</scope>
    <source>
        <strain evidence="3">Y2R2</strain>
    </source>
</reference>
<keyword evidence="4" id="KW-1185">Reference proteome</keyword>
<dbReference type="Pfam" id="PF13529">
    <property type="entry name" value="Peptidase_C39_2"/>
    <property type="match status" value="1"/>
</dbReference>
<proteinExistence type="predicted"/>
<evidence type="ECO:0000256" key="1">
    <source>
        <dbReference type="SAM" id="MobiDB-lite"/>
    </source>
</evidence>
<evidence type="ECO:0000313" key="4">
    <source>
        <dbReference type="Proteomes" id="UP000324285"/>
    </source>
</evidence>
<dbReference type="EMBL" id="CP038437">
    <property type="protein sequence ID" value="QEM81512.1"/>
    <property type="molecule type" value="Genomic_DNA"/>
</dbReference>
<dbReference type="InterPro" id="IPR011990">
    <property type="entry name" value="TPR-like_helical_dom_sf"/>
</dbReference>
<evidence type="ECO:0000259" key="2">
    <source>
        <dbReference type="Pfam" id="PF13529"/>
    </source>
</evidence>
<dbReference type="SMART" id="SM00028">
    <property type="entry name" value="TPR"/>
    <property type="match status" value="2"/>
</dbReference>
<dbReference type="AlphaFoldDB" id="A0A5C1NCV9"/>
<dbReference type="OrthoDB" id="5611441at2"/>
<gene>
    <name evidence="3" type="ORF">E4T21_08125</name>
</gene>
<feature type="region of interest" description="Disordered" evidence="1">
    <location>
        <begin position="312"/>
        <end position="338"/>
    </location>
</feature>
<dbReference type="Gene3D" id="3.90.70.10">
    <property type="entry name" value="Cysteine proteinases"/>
    <property type="match status" value="1"/>
</dbReference>
<dbReference type="InterPro" id="IPR039563">
    <property type="entry name" value="Peptidase_C39_single_dom"/>
</dbReference>
<dbReference type="KEGG" id="hbh:E4T21_08125"/>
<dbReference type="PROSITE" id="PS51257">
    <property type="entry name" value="PROKAR_LIPOPROTEIN"/>
    <property type="match status" value="1"/>
</dbReference>
<organism evidence="3 4">
    <name type="scientific">Halomonas binhaiensis</name>
    <dbReference type="NCBI Taxonomy" id="2562282"/>
    <lineage>
        <taxon>Bacteria</taxon>
        <taxon>Pseudomonadati</taxon>
        <taxon>Pseudomonadota</taxon>
        <taxon>Gammaproteobacteria</taxon>
        <taxon>Oceanospirillales</taxon>
        <taxon>Halomonadaceae</taxon>
        <taxon>Halomonas</taxon>
    </lineage>
</organism>
<dbReference type="RefSeq" id="WP_149284523.1">
    <property type="nucleotide sequence ID" value="NZ_CP038437.2"/>
</dbReference>
<name>A0A5C1NCV9_9GAMM</name>
<dbReference type="InterPro" id="IPR019734">
    <property type="entry name" value="TPR_rpt"/>
</dbReference>
<sequence>MPRLSHPLYSARLAGAIALAVLFLLTGCASSPKLDPGLGTRIQPKVLLEDVPFHPQRDYQCGPATLAMLLNDSNVDVSVDTLIPEVYVPGRKGSLQPEMLAATRRHGRIPFVLPARLDAVLGEVDAGHPVAVLQNLSLPAFPLWHFAVVNGYDLSNEELSMRTGVTRQDHIAFSRFDATWARSKRWAFVALAPGELPVDIEAQNALQAISDFESSQGAASALPAWRAFTERFPNNAMGAFAQGNAYHATDDTEHAIDAWQLATLLDPMLAPAWLNLGLTQADLGQQSAARTALRQAATISGPWQETAQRALTELDAGGLDDRSTPQHNKTPGLKEKPL</sequence>
<dbReference type="SUPFAM" id="SSF48452">
    <property type="entry name" value="TPR-like"/>
    <property type="match status" value="1"/>
</dbReference>
<dbReference type="CDD" id="cd02549">
    <property type="entry name" value="Peptidase_C39A"/>
    <property type="match status" value="1"/>
</dbReference>
<dbReference type="InterPro" id="IPR039564">
    <property type="entry name" value="Peptidase_C39-like"/>
</dbReference>
<accession>A0A5C1NCV9</accession>